<evidence type="ECO:0000259" key="6">
    <source>
        <dbReference type="Pfam" id="PF03807"/>
    </source>
</evidence>
<feature type="binding site" evidence="4">
    <location>
        <position position="72"/>
    </location>
    <ligand>
        <name>NADPH</name>
        <dbReference type="ChEBI" id="CHEBI:57783"/>
    </ligand>
</feature>
<dbReference type="AlphaFoldDB" id="A0A2S4PRQ6"/>
<feature type="binding site" evidence="4">
    <location>
        <begin position="9"/>
        <end position="14"/>
    </location>
    <ligand>
        <name>NADP(+)</name>
        <dbReference type="ChEBI" id="CHEBI:58349"/>
    </ligand>
</feature>
<keyword evidence="5" id="KW-0641">Proline biosynthesis</keyword>
<dbReference type="NCBIfam" id="TIGR00112">
    <property type="entry name" value="proC"/>
    <property type="match status" value="1"/>
</dbReference>
<dbReference type="UniPathway" id="UPA00098">
    <property type="reaction ID" value="UER00361"/>
</dbReference>
<dbReference type="PIRSF" id="PIRSF000193">
    <property type="entry name" value="Pyrrol-5-carb_rd"/>
    <property type="match status" value="1"/>
</dbReference>
<evidence type="ECO:0000259" key="7">
    <source>
        <dbReference type="Pfam" id="PF14748"/>
    </source>
</evidence>
<evidence type="ECO:0000256" key="5">
    <source>
        <dbReference type="RuleBase" id="RU003903"/>
    </source>
</evidence>
<dbReference type="Gene3D" id="1.10.3730.10">
    <property type="entry name" value="ProC C-terminal domain-like"/>
    <property type="match status" value="1"/>
</dbReference>
<dbReference type="HAMAP" id="MF_01925">
    <property type="entry name" value="P5C_reductase"/>
    <property type="match status" value="1"/>
</dbReference>
<dbReference type="InterPro" id="IPR053790">
    <property type="entry name" value="P5CR-like_CS"/>
</dbReference>
<feature type="domain" description="Pyrroline-5-carboxylate reductase catalytic N-terminal" evidence="6">
    <location>
        <begin position="7"/>
        <end position="119"/>
    </location>
</feature>
<keyword evidence="3 5" id="KW-0560">Oxidoreductase</keyword>
<feature type="domain" description="Pyrroline-5-carboxylate reductase dimerisation" evidence="7">
    <location>
        <begin position="183"/>
        <end position="284"/>
    </location>
</feature>
<dbReference type="PROSITE" id="PS00521">
    <property type="entry name" value="P5CR"/>
    <property type="match status" value="1"/>
</dbReference>
<evidence type="ECO:0000313" key="9">
    <source>
        <dbReference type="Proteomes" id="UP000237438"/>
    </source>
</evidence>
<dbReference type="STRING" id="225359.A0A2S4PRQ6"/>
<comment type="caution">
    <text evidence="8">The sequence shown here is derived from an EMBL/GenBank/DDBJ whole genome shotgun (WGS) entry which is preliminary data.</text>
</comment>
<dbReference type="InterPro" id="IPR008927">
    <property type="entry name" value="6-PGluconate_DH-like_C_sf"/>
</dbReference>
<comment type="pathway">
    <text evidence="5">Amino-acid biosynthesis; L-proline biosynthesis; L-proline from L-glutamate 5-semialdehyde: step 1/1.</text>
</comment>
<dbReference type="SUPFAM" id="SSF51735">
    <property type="entry name" value="NAD(P)-binding Rossmann-fold domains"/>
    <property type="match status" value="1"/>
</dbReference>
<dbReference type="PANTHER" id="PTHR11645">
    <property type="entry name" value="PYRROLINE-5-CARBOXYLATE REDUCTASE"/>
    <property type="match status" value="1"/>
</dbReference>
<keyword evidence="5" id="KW-0028">Amino-acid biosynthesis</keyword>
<dbReference type="PANTHER" id="PTHR11645:SF0">
    <property type="entry name" value="PYRROLINE-5-CARBOXYLATE REDUCTASE 3"/>
    <property type="match status" value="1"/>
</dbReference>
<keyword evidence="2 4" id="KW-0521">NADP</keyword>
<dbReference type="OrthoDB" id="10263291at2759"/>
<gene>
    <name evidence="8" type="ORF">EPUL_004329</name>
</gene>
<keyword evidence="9" id="KW-1185">Reference proteome</keyword>
<name>A0A2S4PRQ6_9PEZI</name>
<dbReference type="InterPro" id="IPR036291">
    <property type="entry name" value="NAD(P)-bd_dom_sf"/>
</dbReference>
<dbReference type="Proteomes" id="UP000237438">
    <property type="component" value="Unassembled WGS sequence"/>
</dbReference>
<organism evidence="8 9">
    <name type="scientific">Erysiphe pulchra</name>
    <dbReference type="NCBI Taxonomy" id="225359"/>
    <lineage>
        <taxon>Eukaryota</taxon>
        <taxon>Fungi</taxon>
        <taxon>Dikarya</taxon>
        <taxon>Ascomycota</taxon>
        <taxon>Pezizomycotina</taxon>
        <taxon>Leotiomycetes</taxon>
        <taxon>Erysiphales</taxon>
        <taxon>Erysiphaceae</taxon>
        <taxon>Erysiphe</taxon>
    </lineage>
</organism>
<dbReference type="Pfam" id="PF03807">
    <property type="entry name" value="F420_oxidored"/>
    <property type="match status" value="1"/>
</dbReference>
<comment type="similarity">
    <text evidence="1 5">Belongs to the pyrroline-5-carboxylate reductase family.</text>
</comment>
<evidence type="ECO:0000256" key="4">
    <source>
        <dbReference type="PIRSR" id="PIRSR000193-1"/>
    </source>
</evidence>
<proteinExistence type="inferred from homology"/>
<dbReference type="Pfam" id="PF14748">
    <property type="entry name" value="P5CR_dimer"/>
    <property type="match status" value="1"/>
</dbReference>
<evidence type="ECO:0000256" key="1">
    <source>
        <dbReference type="ARBA" id="ARBA00005525"/>
    </source>
</evidence>
<dbReference type="GO" id="GO:0055129">
    <property type="term" value="P:L-proline biosynthetic process"/>
    <property type="evidence" value="ECO:0007669"/>
    <property type="project" value="UniProtKB-UniPathway"/>
</dbReference>
<reference evidence="8 9" key="1">
    <citation type="submission" date="2017-10" db="EMBL/GenBank/DDBJ databases">
        <title>Development of genomic resources for the powdery mildew, Erysiphe pulchra.</title>
        <authorList>
            <person name="Wadl P.A."/>
            <person name="Mack B.M."/>
            <person name="Moore G."/>
            <person name="Beltz S.B."/>
        </authorList>
    </citation>
    <scope>NUCLEOTIDE SEQUENCE [LARGE SCALE GENOMIC DNA]</scope>
    <source>
        <strain evidence="8">Cflorida</strain>
    </source>
</reference>
<accession>A0A2S4PRQ6</accession>
<dbReference type="FunFam" id="1.10.3730.10:FF:000001">
    <property type="entry name" value="Pyrroline-5-carboxylate reductase"/>
    <property type="match status" value="1"/>
</dbReference>
<dbReference type="EC" id="1.5.1.2" evidence="5"/>
<comment type="catalytic activity">
    <reaction evidence="5">
        <text>L-proline + NADP(+) = (S)-1-pyrroline-5-carboxylate + NADPH + 2 H(+)</text>
        <dbReference type="Rhea" id="RHEA:14109"/>
        <dbReference type="ChEBI" id="CHEBI:15378"/>
        <dbReference type="ChEBI" id="CHEBI:17388"/>
        <dbReference type="ChEBI" id="CHEBI:57783"/>
        <dbReference type="ChEBI" id="CHEBI:58349"/>
        <dbReference type="ChEBI" id="CHEBI:60039"/>
        <dbReference type="EC" id="1.5.1.2"/>
    </reaction>
</comment>
<dbReference type="EMBL" id="PEDP01000889">
    <property type="protein sequence ID" value="POS84720.1"/>
    <property type="molecule type" value="Genomic_DNA"/>
</dbReference>
<dbReference type="SUPFAM" id="SSF48179">
    <property type="entry name" value="6-phosphogluconate dehydrogenase C-terminal domain-like"/>
    <property type="match status" value="1"/>
</dbReference>
<dbReference type="InterPro" id="IPR029036">
    <property type="entry name" value="P5CR_dimer"/>
</dbReference>
<protein>
    <recommendedName>
        <fullName evidence="5">Pyrroline-5-carboxylate reductase</fullName>
        <ecNumber evidence="5">1.5.1.2</ecNumber>
    </recommendedName>
</protein>
<dbReference type="InterPro" id="IPR000304">
    <property type="entry name" value="Pyrroline-COOH_reductase"/>
</dbReference>
<dbReference type="Gene3D" id="3.40.50.720">
    <property type="entry name" value="NAD(P)-binding Rossmann-like Domain"/>
    <property type="match status" value="1"/>
</dbReference>
<dbReference type="InterPro" id="IPR028939">
    <property type="entry name" value="P5C_Rdtase_cat_N"/>
</dbReference>
<sequence length="290" mass="30188">MTGGTLLIIGCGNLGTAILYGILSSNLSSNSDTPKLSRFIACVRQPHSAERIKKALGPALSKYVEIEQHPDNHNILPRLVAKADYIILGCKPNMVSSILGLSEMSEAFNGKILISICAGVTATQIENYLNSQCCIIRVMPNVAASVKQSMTVISSEASLSSEASSVITWIFSSIGEVIYLPSSQMDIATALSGSGPGFFALLLESAVDGALAMGMPRDVATRIVAQSMKGTAELILAGEHPAILKDKVSSPGGCTVGGLAVLEDGAVRGHVAKAIREASTIASKLGSKNK</sequence>
<evidence type="ECO:0000256" key="2">
    <source>
        <dbReference type="ARBA" id="ARBA00022857"/>
    </source>
</evidence>
<evidence type="ECO:0000313" key="8">
    <source>
        <dbReference type="EMBL" id="POS84720.1"/>
    </source>
</evidence>
<evidence type="ECO:0000256" key="3">
    <source>
        <dbReference type="ARBA" id="ARBA00023002"/>
    </source>
</evidence>
<dbReference type="GO" id="GO:0004735">
    <property type="term" value="F:pyrroline-5-carboxylate reductase activity"/>
    <property type="evidence" value="ECO:0007669"/>
    <property type="project" value="UniProtKB-EC"/>
</dbReference>